<dbReference type="OrthoDB" id="276151at2759"/>
<dbReference type="InterPro" id="IPR008854">
    <property type="entry name" value="TPMT"/>
</dbReference>
<name>A0A437A209_ARTFL</name>
<dbReference type="Pfam" id="PF05724">
    <property type="entry name" value="TPMT"/>
    <property type="match status" value="1"/>
</dbReference>
<gene>
    <name evidence="5" type="ORF">DFL_003492</name>
</gene>
<dbReference type="InterPro" id="IPR029063">
    <property type="entry name" value="SAM-dependent_MTases_sf"/>
</dbReference>
<proteinExistence type="predicted"/>
<dbReference type="STRING" id="97331.A0A437A209"/>
<evidence type="ECO:0000256" key="2">
    <source>
        <dbReference type="ARBA" id="ARBA00022603"/>
    </source>
</evidence>
<dbReference type="GeneID" id="93585803"/>
<keyword evidence="4" id="KW-0949">S-adenosyl-L-methionine</keyword>
<dbReference type="EMBL" id="SAEB01000006">
    <property type="protein sequence ID" value="RVD85161.1"/>
    <property type="molecule type" value="Genomic_DNA"/>
</dbReference>
<keyword evidence="6" id="KW-1185">Reference proteome</keyword>
<accession>A0A437A209</accession>
<dbReference type="Gene3D" id="3.40.50.150">
    <property type="entry name" value="Vaccinia Virus protein VP39"/>
    <property type="match status" value="2"/>
</dbReference>
<comment type="caution">
    <text evidence="5">The sequence shown here is derived from an EMBL/GenBank/DDBJ whole genome shotgun (WGS) entry which is preliminary data.</text>
</comment>
<evidence type="ECO:0000256" key="4">
    <source>
        <dbReference type="ARBA" id="ARBA00022691"/>
    </source>
</evidence>
<protein>
    <recommendedName>
        <fullName evidence="7">Methyltransferase domain-containing protein</fullName>
    </recommendedName>
</protein>
<reference evidence="5 6" key="1">
    <citation type="submission" date="2019-01" db="EMBL/GenBank/DDBJ databases">
        <title>Intercellular communication is required for trap formation in the nematode-trapping fungus Duddingtonia flagrans.</title>
        <authorList>
            <person name="Youssar L."/>
            <person name="Wernet V."/>
            <person name="Hensel N."/>
            <person name="Hildebrandt H.-G."/>
            <person name="Fischer R."/>
        </authorList>
    </citation>
    <scope>NUCLEOTIDE SEQUENCE [LARGE SCALE GENOMIC DNA]</scope>
    <source>
        <strain evidence="5 6">CBS H-5679</strain>
    </source>
</reference>
<evidence type="ECO:0000313" key="6">
    <source>
        <dbReference type="Proteomes" id="UP000283090"/>
    </source>
</evidence>
<dbReference type="PANTHER" id="PTHR32183:SF6">
    <property type="entry name" value="CYSTEINE SULFINATE DESULFINASE_CYSTEINE DESULFURASE AND RELATED ENZYMES"/>
    <property type="match status" value="1"/>
</dbReference>
<evidence type="ECO:0008006" key="7">
    <source>
        <dbReference type="Google" id="ProtNLM"/>
    </source>
</evidence>
<sequence length="194" mass="21711">MLPSPPLPKMSFQDIFATSQGEHQGVWENFWDKGTYHCLPSLVDFLRDHSDLFQPSEIPLTALVPGCGRGHDVNLFANLGMQAYGLELAASATEIAREFSETIPPPAAPDPAKGLREQWAERVASLIKPGGILICLEFPLYKAYDLPGPPWAIRSENYVCLLETVGFDRVHYVKPRRYLPAGKDSDMISAWRRK</sequence>
<evidence type="ECO:0000256" key="3">
    <source>
        <dbReference type="ARBA" id="ARBA00022679"/>
    </source>
</evidence>
<keyword evidence="1" id="KW-0597">Phosphoprotein</keyword>
<dbReference type="Proteomes" id="UP000283090">
    <property type="component" value="Unassembled WGS sequence"/>
</dbReference>
<dbReference type="GO" id="GO:0032259">
    <property type="term" value="P:methylation"/>
    <property type="evidence" value="ECO:0007669"/>
    <property type="project" value="UniProtKB-KW"/>
</dbReference>
<evidence type="ECO:0000313" key="5">
    <source>
        <dbReference type="EMBL" id="RVD85161.1"/>
    </source>
</evidence>
<dbReference type="AlphaFoldDB" id="A0A437A209"/>
<dbReference type="RefSeq" id="XP_067490705.1">
    <property type="nucleotide sequence ID" value="XM_067632436.1"/>
</dbReference>
<organism evidence="5 6">
    <name type="scientific">Arthrobotrys flagrans</name>
    <name type="common">Nematode-trapping fungus</name>
    <name type="synonym">Trichothecium flagrans</name>
    <dbReference type="NCBI Taxonomy" id="97331"/>
    <lineage>
        <taxon>Eukaryota</taxon>
        <taxon>Fungi</taxon>
        <taxon>Dikarya</taxon>
        <taxon>Ascomycota</taxon>
        <taxon>Pezizomycotina</taxon>
        <taxon>Orbiliomycetes</taxon>
        <taxon>Orbiliales</taxon>
        <taxon>Orbiliaceae</taxon>
        <taxon>Arthrobotrys</taxon>
    </lineage>
</organism>
<dbReference type="SUPFAM" id="SSF53335">
    <property type="entry name" value="S-adenosyl-L-methionine-dependent methyltransferases"/>
    <property type="match status" value="1"/>
</dbReference>
<dbReference type="VEuPathDB" id="FungiDB:DFL_003492"/>
<keyword evidence="3" id="KW-0808">Transferase</keyword>
<dbReference type="GO" id="GO:0008757">
    <property type="term" value="F:S-adenosylmethionine-dependent methyltransferase activity"/>
    <property type="evidence" value="ECO:0007669"/>
    <property type="project" value="InterPro"/>
</dbReference>
<evidence type="ECO:0000256" key="1">
    <source>
        <dbReference type="ARBA" id="ARBA00022553"/>
    </source>
</evidence>
<dbReference type="PANTHER" id="PTHR32183">
    <property type="match status" value="1"/>
</dbReference>
<keyword evidence="2" id="KW-0489">Methyltransferase</keyword>